<organism evidence="2 3">
    <name type="scientific">Streptomyces albireticuli</name>
    <dbReference type="NCBI Taxonomy" id="1940"/>
    <lineage>
        <taxon>Bacteria</taxon>
        <taxon>Bacillati</taxon>
        <taxon>Actinomycetota</taxon>
        <taxon>Actinomycetes</taxon>
        <taxon>Kitasatosporales</taxon>
        <taxon>Streptomycetaceae</taxon>
        <taxon>Streptomyces</taxon>
    </lineage>
</organism>
<evidence type="ECO:0000313" key="2">
    <source>
        <dbReference type="EMBL" id="PAU50522.1"/>
    </source>
</evidence>
<keyword evidence="3" id="KW-1185">Reference proteome</keyword>
<feature type="compositionally biased region" description="Polar residues" evidence="1">
    <location>
        <begin position="132"/>
        <end position="142"/>
    </location>
</feature>
<reference evidence="2 3" key="1">
    <citation type="submission" date="2017-08" db="EMBL/GenBank/DDBJ databases">
        <title>Genome sequence of Streptomyces albireticuli NRRL B-1670.</title>
        <authorList>
            <person name="Graham D.E."/>
            <person name="Mahan K.M."/>
            <person name="Klingeman D.M."/>
            <person name="Hettich R.L."/>
            <person name="Parry R.J."/>
            <person name="Spain J.C."/>
        </authorList>
    </citation>
    <scope>NUCLEOTIDE SEQUENCE [LARGE SCALE GENOMIC DNA]</scope>
    <source>
        <strain evidence="2 3">NRRL B-1670</strain>
    </source>
</reference>
<accession>A0A2A2DGZ1</accession>
<sequence length="160" mass="16407">MAWAPAGQAGERGAGDGAVLCTGTSVSTFDPPLTLVPRSTHIHVDASYTCGVAPGRTVEAVGVLDGQAPQGSCLGHTGPARTEIVRYADGERSVIVYPDMTTVRAGGALYNRLTGRVVEGRGKGRTATRTTPALSGQPSTDCLTPGLRGSSGHTQLEIHP</sequence>
<comment type="caution">
    <text evidence="2">The sequence shown here is derived from an EMBL/GenBank/DDBJ whole genome shotgun (WGS) entry which is preliminary data.</text>
</comment>
<dbReference type="EMBL" id="NSJV01000045">
    <property type="protein sequence ID" value="PAU50522.1"/>
    <property type="molecule type" value="Genomic_DNA"/>
</dbReference>
<evidence type="ECO:0000256" key="1">
    <source>
        <dbReference type="SAM" id="MobiDB-lite"/>
    </source>
</evidence>
<proteinExistence type="predicted"/>
<dbReference type="AlphaFoldDB" id="A0A2A2DGZ1"/>
<name>A0A2A2DGZ1_9ACTN</name>
<feature type="region of interest" description="Disordered" evidence="1">
    <location>
        <begin position="120"/>
        <end position="160"/>
    </location>
</feature>
<dbReference type="Proteomes" id="UP000218944">
    <property type="component" value="Unassembled WGS sequence"/>
</dbReference>
<gene>
    <name evidence="2" type="ORF">CK936_02135</name>
</gene>
<protein>
    <submittedName>
        <fullName evidence="2">Uncharacterized protein</fullName>
    </submittedName>
</protein>
<evidence type="ECO:0000313" key="3">
    <source>
        <dbReference type="Proteomes" id="UP000218944"/>
    </source>
</evidence>